<proteinExistence type="predicted"/>
<evidence type="ECO:0000313" key="3">
    <source>
        <dbReference type="EMBL" id="CAH1439645.1"/>
    </source>
</evidence>
<dbReference type="InterPro" id="IPR056948">
    <property type="entry name" value="PNGaseA_N"/>
</dbReference>
<gene>
    <name evidence="3" type="ORF">LVIROSA_LOCUS25829</name>
</gene>
<dbReference type="Pfam" id="PF12222">
    <property type="entry name" value="PNGaseA"/>
    <property type="match status" value="1"/>
</dbReference>
<dbReference type="Pfam" id="PF25156">
    <property type="entry name" value="PNGase_A_C"/>
    <property type="match status" value="1"/>
</dbReference>
<feature type="domain" description="Peptide N-acetyl-beta-D-glucosaminyl asparaginase amidase A N-terminal" evidence="2">
    <location>
        <begin position="63"/>
        <end position="396"/>
    </location>
</feature>
<protein>
    <recommendedName>
        <fullName evidence="2">Peptide N-acetyl-beta-D-glucosaminyl asparaginase amidase A N-terminal domain-containing protein</fullName>
    </recommendedName>
</protein>
<dbReference type="InterPro" id="IPR021102">
    <property type="entry name" value="PNGase_A"/>
</dbReference>
<organism evidence="3 4">
    <name type="scientific">Lactuca virosa</name>
    <dbReference type="NCBI Taxonomy" id="75947"/>
    <lineage>
        <taxon>Eukaryota</taxon>
        <taxon>Viridiplantae</taxon>
        <taxon>Streptophyta</taxon>
        <taxon>Embryophyta</taxon>
        <taxon>Tracheophyta</taxon>
        <taxon>Spermatophyta</taxon>
        <taxon>Magnoliopsida</taxon>
        <taxon>eudicotyledons</taxon>
        <taxon>Gunneridae</taxon>
        <taxon>Pentapetalae</taxon>
        <taxon>asterids</taxon>
        <taxon>campanulids</taxon>
        <taxon>Asterales</taxon>
        <taxon>Asteraceae</taxon>
        <taxon>Cichorioideae</taxon>
        <taxon>Cichorieae</taxon>
        <taxon>Lactucinae</taxon>
        <taxon>Lactuca</taxon>
    </lineage>
</organism>
<keyword evidence="4" id="KW-1185">Reference proteome</keyword>
<evidence type="ECO:0000313" key="4">
    <source>
        <dbReference type="Proteomes" id="UP001157418"/>
    </source>
</evidence>
<dbReference type="PANTHER" id="PTHR31104">
    <property type="entry name" value="PEPTIDE-N4-(N-ACETYL-BETA-GLUCOSAMINYL)ASPARAGINE AMIDASE A PROTEIN"/>
    <property type="match status" value="1"/>
</dbReference>
<accession>A0AAU9NP46</accession>
<dbReference type="AlphaFoldDB" id="A0AAU9NP46"/>
<dbReference type="Proteomes" id="UP001157418">
    <property type="component" value="Unassembled WGS sequence"/>
</dbReference>
<evidence type="ECO:0000259" key="2">
    <source>
        <dbReference type="Pfam" id="PF12222"/>
    </source>
</evidence>
<evidence type="ECO:0000256" key="1">
    <source>
        <dbReference type="SAM" id="SignalP"/>
    </source>
</evidence>
<feature type="chain" id="PRO_5043639314" description="Peptide N-acetyl-beta-D-glucosaminyl asparaginase amidase A N-terminal domain-containing protein" evidence="1">
    <location>
        <begin position="25"/>
        <end position="479"/>
    </location>
</feature>
<name>A0AAU9NP46_9ASTR</name>
<dbReference type="EMBL" id="CAKMRJ010005125">
    <property type="protein sequence ID" value="CAH1439645.1"/>
    <property type="molecule type" value="Genomic_DNA"/>
</dbReference>
<sequence length="479" mass="53390">MDSKFLPFVLLFLLLLLSFSIISAAIPVPEAVIFGQHLTSEPTTTNDFPPSTFSEVMKPIQLPNTKACSTLLLQHDFGNSYGSPPASVQYTRPSNCSSTDFTKIVLEWNATCKGRQLSRIIGIWLSGAELFRSYTAQPRARGIVWTVKKDITRYYSLLMSNKTQTLAVYLGNKVDNHTNGVYHVNVSIHYYPPEKKTKTNTKTTTLHVNSDHVFKEWADLIIPISQNLPPLNDALWLKIYYSNDVKTKQFAIPPNVYRVVLEVYVSVDEADQLWPKNFPNDYLSANNLTGYPGNGPFREVVVSLDGKIVGAVWPFTIVSTGAINPFLWRPISGIRAFDLPSYDIEITPLLGSLLNGKLHDIAFSVTNAFNVWLIDANLHVWLDAKSEKTKGMLLNQTISPLHNSVNSNFTGFVGTFVTSVQRSIKSTGWVETSFGKVVTESTQDFNLSNIMVMGHEGGAQTVNQQLSLTTVWIPRCSGQ</sequence>
<reference evidence="3 4" key="1">
    <citation type="submission" date="2022-01" db="EMBL/GenBank/DDBJ databases">
        <authorList>
            <person name="Xiong W."/>
            <person name="Schranz E."/>
        </authorList>
    </citation>
    <scope>NUCLEOTIDE SEQUENCE [LARGE SCALE GENOMIC DNA]</scope>
</reference>
<keyword evidence="1" id="KW-0732">Signal</keyword>
<comment type="caution">
    <text evidence="3">The sequence shown here is derived from an EMBL/GenBank/DDBJ whole genome shotgun (WGS) entry which is preliminary data.</text>
</comment>
<feature type="signal peptide" evidence="1">
    <location>
        <begin position="1"/>
        <end position="24"/>
    </location>
</feature>